<feature type="compositionally biased region" description="Acidic residues" evidence="1">
    <location>
        <begin position="81"/>
        <end position="114"/>
    </location>
</feature>
<feature type="compositionally biased region" description="Polar residues" evidence="1">
    <location>
        <begin position="44"/>
        <end position="55"/>
    </location>
</feature>
<keyword evidence="3" id="KW-1185">Reference proteome</keyword>
<accession>A0AAD7L6U5</accession>
<feature type="region of interest" description="Disordered" evidence="1">
    <location>
        <begin position="44"/>
        <end position="115"/>
    </location>
</feature>
<gene>
    <name evidence="2" type="ORF">O6P43_027707</name>
</gene>
<proteinExistence type="predicted"/>
<dbReference type="PANTHER" id="PTHR34775:SF6">
    <property type="entry name" value="TRANSMEMBRANE PROTEIN"/>
    <property type="match status" value="1"/>
</dbReference>
<name>A0AAD7L6U5_QUISA</name>
<dbReference type="PANTHER" id="PTHR34775">
    <property type="entry name" value="TRANSMEMBRANE PROTEIN"/>
    <property type="match status" value="1"/>
</dbReference>
<evidence type="ECO:0000256" key="1">
    <source>
        <dbReference type="SAM" id="MobiDB-lite"/>
    </source>
</evidence>
<sequence>MPCDPLKNYITPRPKFLQYKPNRCREIFLTQKNGIGEREDALTVTPNGSFNSENCTDAEADSVYGHGSHGLSSSSQRNELEVEDEEVERSDVAGEESDEEDEEFEGSDEEDGEIEKERGWNVKGALKFLLLCFILLLSTSYILSMNSQVPSPISQCFEVDRYGYWMIQNHKYESASWQPKGGIGSLTKTGIVEVDQGAIEEGIKYVEEIVETYSENKIESGSNLLDQKEETQEGIIDCAKEEIVVEDGNVEVDEIADKLWEDLEQEGGGNEDVEMVDNQEKEPVDGMTEVLELQRGESGDPVAIVINKEGEVANSERVDNNDEYFETASLDKEENLGEGPVEHMRSELLVKAVIGVSTVSTIAVSLILAFHFKQKNRVEKDFCLSVSPCLESSILLQEKTTEKNSSPIVVDPYSEHMMTGKCSSVSPSERDWQSKHTFSFMGPSLSRHSVDTEGCQGIRAPTVELLGEFVIGELSSSLRSCGVNKRYTEKEDINYSVSFAKSPGIKSHSVPVDPQPAFSSELSTIGSPSYGSFTPQRKIMKKEEEKREVKVITTPIRRSSRIRNRAVTSP</sequence>
<dbReference type="AlphaFoldDB" id="A0AAD7L6U5"/>
<dbReference type="KEGG" id="qsa:O6P43_027707"/>
<evidence type="ECO:0000313" key="3">
    <source>
        <dbReference type="Proteomes" id="UP001163823"/>
    </source>
</evidence>
<dbReference type="EMBL" id="JARAOO010000011">
    <property type="protein sequence ID" value="KAJ7951700.1"/>
    <property type="molecule type" value="Genomic_DNA"/>
</dbReference>
<comment type="caution">
    <text evidence="2">The sequence shown here is derived from an EMBL/GenBank/DDBJ whole genome shotgun (WGS) entry which is preliminary data.</text>
</comment>
<reference evidence="2" key="1">
    <citation type="journal article" date="2023" name="Science">
        <title>Elucidation of the pathway for biosynthesis of saponin adjuvants from the soapbark tree.</title>
        <authorList>
            <person name="Reed J."/>
            <person name="Orme A."/>
            <person name="El-Demerdash A."/>
            <person name="Owen C."/>
            <person name="Martin L.B.B."/>
            <person name="Misra R.C."/>
            <person name="Kikuchi S."/>
            <person name="Rejzek M."/>
            <person name="Martin A.C."/>
            <person name="Harkess A."/>
            <person name="Leebens-Mack J."/>
            <person name="Louveau T."/>
            <person name="Stephenson M.J."/>
            <person name="Osbourn A."/>
        </authorList>
    </citation>
    <scope>NUCLEOTIDE SEQUENCE</scope>
    <source>
        <strain evidence="2">S10</strain>
    </source>
</reference>
<evidence type="ECO:0000313" key="2">
    <source>
        <dbReference type="EMBL" id="KAJ7951700.1"/>
    </source>
</evidence>
<protein>
    <submittedName>
        <fullName evidence="2">Protein Ycf2 like</fullName>
    </submittedName>
</protein>
<feature type="compositionally biased region" description="Low complexity" evidence="1">
    <location>
        <begin position="65"/>
        <end position="75"/>
    </location>
</feature>
<dbReference type="Proteomes" id="UP001163823">
    <property type="component" value="Chromosome 11"/>
</dbReference>
<organism evidence="2 3">
    <name type="scientific">Quillaja saponaria</name>
    <name type="common">Soap bark tree</name>
    <dbReference type="NCBI Taxonomy" id="32244"/>
    <lineage>
        <taxon>Eukaryota</taxon>
        <taxon>Viridiplantae</taxon>
        <taxon>Streptophyta</taxon>
        <taxon>Embryophyta</taxon>
        <taxon>Tracheophyta</taxon>
        <taxon>Spermatophyta</taxon>
        <taxon>Magnoliopsida</taxon>
        <taxon>eudicotyledons</taxon>
        <taxon>Gunneridae</taxon>
        <taxon>Pentapetalae</taxon>
        <taxon>rosids</taxon>
        <taxon>fabids</taxon>
        <taxon>Fabales</taxon>
        <taxon>Quillajaceae</taxon>
        <taxon>Quillaja</taxon>
    </lineage>
</organism>